<protein>
    <submittedName>
        <fullName evidence="2">Phospholipase D family protein</fullName>
    </submittedName>
</protein>
<dbReference type="InterPro" id="IPR025202">
    <property type="entry name" value="PLD-like_dom"/>
</dbReference>
<evidence type="ECO:0000313" key="2">
    <source>
        <dbReference type="EMBL" id="MFL1731751.1"/>
    </source>
</evidence>
<dbReference type="InterPro" id="IPR001736">
    <property type="entry name" value="PLipase_D/transphosphatidylase"/>
</dbReference>
<reference evidence="2 3" key="1">
    <citation type="submission" date="2024-11" db="EMBL/GenBank/DDBJ databases">
        <title>First Report of Moraxella oculi in Brazil in an Infectious Bovine Keratoconjunctivitis Outbreak.</title>
        <authorList>
            <person name="Carvalho C.V."/>
            <person name="Domingues R."/>
            <person name="Coutinho C."/>
            <person name="Honorio N.T.B.S."/>
            <person name="Faza D.R.L.R."/>
            <person name="Carvalho W.A."/>
            <person name="Machado A.B.F."/>
            <person name="Martins M.F."/>
            <person name="Gaspar E.B."/>
        </authorList>
    </citation>
    <scope>NUCLEOTIDE SEQUENCE [LARGE SCALE GENOMIC DNA]</scope>
    <source>
        <strain evidence="2 3">2117LE</strain>
    </source>
</reference>
<dbReference type="PROSITE" id="PS50035">
    <property type="entry name" value="PLD"/>
    <property type="match status" value="2"/>
</dbReference>
<dbReference type="RefSeq" id="WP_407068538.1">
    <property type="nucleotide sequence ID" value="NZ_JBJJXE010000001.1"/>
</dbReference>
<evidence type="ECO:0000259" key="1">
    <source>
        <dbReference type="PROSITE" id="PS50035"/>
    </source>
</evidence>
<dbReference type="Proteomes" id="UP001624684">
    <property type="component" value="Unassembled WGS sequence"/>
</dbReference>
<dbReference type="CDD" id="cd09111">
    <property type="entry name" value="PLDc_ymdC_like_1"/>
    <property type="match status" value="1"/>
</dbReference>
<dbReference type="SMART" id="SM00155">
    <property type="entry name" value="PLDc"/>
    <property type="match status" value="2"/>
</dbReference>
<keyword evidence="3" id="KW-1185">Reference proteome</keyword>
<dbReference type="PANTHER" id="PTHR21248:SF12">
    <property type="entry name" value="CARDIOLIPIN SYNTHASE C"/>
    <property type="match status" value="1"/>
</dbReference>
<name>A0ABW8U9X4_9GAMM</name>
<dbReference type="Gene3D" id="3.30.870.10">
    <property type="entry name" value="Endonuclease Chain A"/>
    <property type="match status" value="2"/>
</dbReference>
<feature type="domain" description="PLD phosphodiesterase" evidence="1">
    <location>
        <begin position="181"/>
        <end position="208"/>
    </location>
</feature>
<comment type="caution">
    <text evidence="2">The sequence shown here is derived from an EMBL/GenBank/DDBJ whole genome shotgun (WGS) entry which is preliminary data.</text>
</comment>
<evidence type="ECO:0000313" key="3">
    <source>
        <dbReference type="Proteomes" id="UP001624684"/>
    </source>
</evidence>
<feature type="domain" description="PLD phosphodiesterase" evidence="1">
    <location>
        <begin position="426"/>
        <end position="453"/>
    </location>
</feature>
<gene>
    <name evidence="2" type="ORF">ACJHVH_01865</name>
</gene>
<dbReference type="CDD" id="cd09113">
    <property type="entry name" value="PLDc_ymdC_like_2"/>
    <property type="match status" value="1"/>
</dbReference>
<proteinExistence type="predicted"/>
<dbReference type="SUPFAM" id="SSF56024">
    <property type="entry name" value="Phospholipase D/nuclease"/>
    <property type="match status" value="2"/>
</dbReference>
<dbReference type="PROSITE" id="PS51257">
    <property type="entry name" value="PROKAR_LIPOPROTEIN"/>
    <property type="match status" value="1"/>
</dbReference>
<accession>A0ABW8U9X4</accession>
<dbReference type="EMBL" id="JBJJXE010000001">
    <property type="protein sequence ID" value="MFL1731751.1"/>
    <property type="molecule type" value="Genomic_DNA"/>
</dbReference>
<dbReference type="Pfam" id="PF13091">
    <property type="entry name" value="PLDc_2"/>
    <property type="match status" value="2"/>
</dbReference>
<organism evidence="2 3">
    <name type="scientific">Moraxella oculi</name>
    <dbReference type="NCBI Taxonomy" id="2940516"/>
    <lineage>
        <taxon>Bacteria</taxon>
        <taxon>Pseudomonadati</taxon>
        <taxon>Pseudomonadota</taxon>
        <taxon>Gammaproteobacteria</taxon>
        <taxon>Moraxellales</taxon>
        <taxon>Moraxellaceae</taxon>
        <taxon>Moraxella</taxon>
    </lineage>
</organism>
<sequence>MTAKLMHHFHSSVALFCLGVLTACQQLPQTAHLPKSQLITHQAQNKHRQLTSIPPSHVFKQVIDEQKKHNPHSSGYYPISTGANAFAARSVLTDMATTTIDIQYYIWHNDEAGQMMIHDLWEAAERGVVVRLLLDDFNGSVKLDELLLAFAKHPNVAVRLSNPFNHRRFRATSFLTDAARLNRRMHNKSMTFDNQLSIIGGRNIGNEYLNNAKHDNFSDMDVLLIGDVVKDVTASFESYWNDDSSYDIETLAKPTTKTLPELIGKTLSSTHEHGNHQLKTLRTYRQALESSTIIEALWQGRLPFRWAKIEFLADDVHKLTNKASPDTHLISLLQSRMGRPKKQLSIISSYFVPTKEGVRTLRRLAKSGVTVSILTNSYDATDVGAVHSGYAHWRHDLLDAGVNLYELKSAAISADGNKLWRNKHETTTSLHAKAFAVDDQKVFIGSYNIDPRSANFNTELGVVIYDDKLAYQLHQALSNQKILNQAYKVVLTQQNTLEWHTLEQGRYTIYKNEPNMKLGHRAGVAVMSLMPIDWLL</sequence>
<dbReference type="PANTHER" id="PTHR21248">
    <property type="entry name" value="CARDIOLIPIN SYNTHASE"/>
    <property type="match status" value="1"/>
</dbReference>